<dbReference type="Pfam" id="PF02661">
    <property type="entry name" value="Fic"/>
    <property type="match status" value="1"/>
</dbReference>
<evidence type="ECO:0000256" key="3">
    <source>
        <dbReference type="ARBA" id="ARBA00022741"/>
    </source>
</evidence>
<comment type="catalytic activity">
    <reaction evidence="7">
        <text>L-tyrosyl-[protein] + ATP = O-(5'-adenylyl)-L-tyrosyl-[protein] + diphosphate</text>
        <dbReference type="Rhea" id="RHEA:54288"/>
        <dbReference type="Rhea" id="RHEA-COMP:10136"/>
        <dbReference type="Rhea" id="RHEA-COMP:13846"/>
        <dbReference type="ChEBI" id="CHEBI:30616"/>
        <dbReference type="ChEBI" id="CHEBI:33019"/>
        <dbReference type="ChEBI" id="CHEBI:46858"/>
        <dbReference type="ChEBI" id="CHEBI:83624"/>
        <dbReference type="EC" id="2.7.7.108"/>
    </reaction>
</comment>
<proteinExistence type="predicted"/>
<evidence type="ECO:0000256" key="5">
    <source>
        <dbReference type="ARBA" id="ARBA00034531"/>
    </source>
</evidence>
<evidence type="ECO:0000256" key="4">
    <source>
        <dbReference type="ARBA" id="ARBA00022840"/>
    </source>
</evidence>
<dbReference type="PROSITE" id="PS51459">
    <property type="entry name" value="FIDO"/>
    <property type="match status" value="1"/>
</dbReference>
<evidence type="ECO:0000256" key="2">
    <source>
        <dbReference type="ARBA" id="ARBA00022695"/>
    </source>
</evidence>
<dbReference type="PATRIC" id="fig|1423792.3.peg.991"/>
<dbReference type="GO" id="GO:0070733">
    <property type="term" value="F:AMPylase activity"/>
    <property type="evidence" value="ECO:0007669"/>
    <property type="project" value="UniProtKB-EC"/>
</dbReference>
<gene>
    <name evidence="9" type="ORF">FD09_GL000971</name>
</gene>
<dbReference type="STRING" id="1423792.FD09_GL000971"/>
<sequence>MNNQERWQAYLQPNGVLKNLLNITDQQTLHDTEYVLTIQRQAYLQRHAFVLPDGARLQGKNVAEVRQIHHYLFADIYDWAGHYRDVNMGKGGTDMFFPFERFATAESDIQEKIDRFQATNAGDKQAVTQAAGELISEINWWHPFREGNGRTQRVFAQVLAHAKRYTFDIEPDSTAYVEYMQASIDDNPDEMVKVMQRHFRVV</sequence>
<dbReference type="InterPro" id="IPR003812">
    <property type="entry name" value="Fido"/>
</dbReference>
<keyword evidence="3" id="KW-0547">Nucleotide-binding</keyword>
<organism evidence="9 10">
    <name type="scientific">Schleiferilactobacillus perolens DSM 12744</name>
    <dbReference type="NCBI Taxonomy" id="1423792"/>
    <lineage>
        <taxon>Bacteria</taxon>
        <taxon>Bacillati</taxon>
        <taxon>Bacillota</taxon>
        <taxon>Bacilli</taxon>
        <taxon>Lactobacillales</taxon>
        <taxon>Lactobacillaceae</taxon>
        <taxon>Schleiferilactobacillus</taxon>
    </lineage>
</organism>
<keyword evidence="4" id="KW-0067">ATP-binding</keyword>
<keyword evidence="2" id="KW-0548">Nucleotidyltransferase</keyword>
<evidence type="ECO:0000256" key="7">
    <source>
        <dbReference type="ARBA" id="ARBA00048696"/>
    </source>
</evidence>
<dbReference type="InterPro" id="IPR036597">
    <property type="entry name" value="Fido-like_dom_sf"/>
</dbReference>
<dbReference type="EC" id="2.7.7.108" evidence="5"/>
<evidence type="ECO:0000313" key="9">
    <source>
        <dbReference type="EMBL" id="KRL10041.1"/>
    </source>
</evidence>
<accession>A0A0R1MRQ6</accession>
<dbReference type="EMBL" id="AZEC01000015">
    <property type="protein sequence ID" value="KRL10041.1"/>
    <property type="molecule type" value="Genomic_DNA"/>
</dbReference>
<evidence type="ECO:0000313" key="10">
    <source>
        <dbReference type="Proteomes" id="UP000051330"/>
    </source>
</evidence>
<comment type="caution">
    <text evidence="9">The sequence shown here is derived from an EMBL/GenBank/DDBJ whole genome shotgun (WGS) entry which is preliminary data.</text>
</comment>
<dbReference type="RefSeq" id="WP_057822089.1">
    <property type="nucleotide sequence ID" value="NZ_AZEC01000015.1"/>
</dbReference>
<dbReference type="GO" id="GO:0051302">
    <property type="term" value="P:regulation of cell division"/>
    <property type="evidence" value="ECO:0007669"/>
    <property type="project" value="TreeGrafter"/>
</dbReference>
<dbReference type="AlphaFoldDB" id="A0A0R1MRQ6"/>
<keyword evidence="10" id="KW-1185">Reference proteome</keyword>
<dbReference type="PANTHER" id="PTHR39560">
    <property type="entry name" value="PROTEIN ADENYLYLTRANSFERASE FIC-RELATED"/>
    <property type="match status" value="1"/>
</dbReference>
<keyword evidence="1" id="KW-0808">Transferase</keyword>
<dbReference type="Gene3D" id="1.10.3290.10">
    <property type="entry name" value="Fido-like domain"/>
    <property type="match status" value="1"/>
</dbReference>
<dbReference type="SUPFAM" id="SSF140931">
    <property type="entry name" value="Fic-like"/>
    <property type="match status" value="1"/>
</dbReference>
<dbReference type="OrthoDB" id="9813719at2"/>
<reference evidence="9 10" key="1">
    <citation type="journal article" date="2015" name="Genome Announc.">
        <title>Expanding the biotechnology potential of lactobacilli through comparative genomics of 213 strains and associated genera.</title>
        <authorList>
            <person name="Sun Z."/>
            <person name="Harris H.M."/>
            <person name="McCann A."/>
            <person name="Guo C."/>
            <person name="Argimon S."/>
            <person name="Zhang W."/>
            <person name="Yang X."/>
            <person name="Jeffery I.B."/>
            <person name="Cooney J.C."/>
            <person name="Kagawa T.F."/>
            <person name="Liu W."/>
            <person name="Song Y."/>
            <person name="Salvetti E."/>
            <person name="Wrobel A."/>
            <person name="Rasinkangas P."/>
            <person name="Parkhill J."/>
            <person name="Rea M.C."/>
            <person name="O'Sullivan O."/>
            <person name="Ritari J."/>
            <person name="Douillard F.P."/>
            <person name="Paul Ross R."/>
            <person name="Yang R."/>
            <person name="Briner A.E."/>
            <person name="Felis G.E."/>
            <person name="de Vos W.M."/>
            <person name="Barrangou R."/>
            <person name="Klaenhammer T.R."/>
            <person name="Caufield P.W."/>
            <person name="Cui Y."/>
            <person name="Zhang H."/>
            <person name="O'Toole P.W."/>
        </authorList>
    </citation>
    <scope>NUCLEOTIDE SEQUENCE [LARGE SCALE GENOMIC DNA]</scope>
    <source>
        <strain evidence="9 10">DSM 12744</strain>
    </source>
</reference>
<comment type="catalytic activity">
    <reaction evidence="6">
        <text>L-threonyl-[protein] + ATP = 3-O-(5'-adenylyl)-L-threonyl-[protein] + diphosphate</text>
        <dbReference type="Rhea" id="RHEA:54292"/>
        <dbReference type="Rhea" id="RHEA-COMP:11060"/>
        <dbReference type="Rhea" id="RHEA-COMP:13847"/>
        <dbReference type="ChEBI" id="CHEBI:30013"/>
        <dbReference type="ChEBI" id="CHEBI:30616"/>
        <dbReference type="ChEBI" id="CHEBI:33019"/>
        <dbReference type="ChEBI" id="CHEBI:138113"/>
        <dbReference type="EC" id="2.7.7.108"/>
    </reaction>
</comment>
<evidence type="ECO:0000256" key="6">
    <source>
        <dbReference type="ARBA" id="ARBA00047939"/>
    </source>
</evidence>
<dbReference type="Proteomes" id="UP000051330">
    <property type="component" value="Unassembled WGS sequence"/>
</dbReference>
<name>A0A0R1MRQ6_9LACO</name>
<dbReference type="GO" id="GO:0005524">
    <property type="term" value="F:ATP binding"/>
    <property type="evidence" value="ECO:0007669"/>
    <property type="project" value="UniProtKB-KW"/>
</dbReference>
<feature type="domain" description="Fido" evidence="8">
    <location>
        <begin position="60"/>
        <end position="197"/>
    </location>
</feature>
<protein>
    <recommendedName>
        <fullName evidence="5">protein adenylyltransferase</fullName>
        <ecNumber evidence="5">2.7.7.108</ecNumber>
    </recommendedName>
</protein>
<evidence type="ECO:0000256" key="1">
    <source>
        <dbReference type="ARBA" id="ARBA00022679"/>
    </source>
</evidence>
<evidence type="ECO:0000259" key="8">
    <source>
        <dbReference type="PROSITE" id="PS51459"/>
    </source>
</evidence>
<dbReference type="PANTHER" id="PTHR39560:SF1">
    <property type="entry name" value="PROTEIN ADENYLYLTRANSFERASE FIC-RELATED"/>
    <property type="match status" value="1"/>
</dbReference>